<dbReference type="Gene3D" id="3.40.50.150">
    <property type="entry name" value="Vaccinia Virus protein VP39"/>
    <property type="match status" value="1"/>
</dbReference>
<dbReference type="InterPro" id="IPR050953">
    <property type="entry name" value="N4_N6_ade-DNA_methylase"/>
</dbReference>
<dbReference type="InterPro" id="IPR056716">
    <property type="entry name" value="DUF7814"/>
</dbReference>
<dbReference type="InterPro" id="IPR002052">
    <property type="entry name" value="DNA_methylase_N6_adenine_CS"/>
</dbReference>
<reference evidence="9 10" key="1">
    <citation type="journal article" date="2015" name="Genome Announc.">
        <title>Expanding the biotechnology potential of lactobacilli through comparative genomics of 213 strains and associated genera.</title>
        <authorList>
            <person name="Sun Z."/>
            <person name="Harris H.M."/>
            <person name="McCann A."/>
            <person name="Guo C."/>
            <person name="Argimon S."/>
            <person name="Zhang W."/>
            <person name="Yang X."/>
            <person name="Jeffery I.B."/>
            <person name="Cooney J.C."/>
            <person name="Kagawa T.F."/>
            <person name="Liu W."/>
            <person name="Song Y."/>
            <person name="Salvetti E."/>
            <person name="Wrobel A."/>
            <person name="Rasinkangas P."/>
            <person name="Parkhill J."/>
            <person name="Rea M.C."/>
            <person name="O'Sullivan O."/>
            <person name="Ritari J."/>
            <person name="Douillard F.P."/>
            <person name="Paul Ross R."/>
            <person name="Yang R."/>
            <person name="Briner A.E."/>
            <person name="Felis G.E."/>
            <person name="de Vos W.M."/>
            <person name="Barrangou R."/>
            <person name="Klaenhammer T.R."/>
            <person name="Caufield P.W."/>
            <person name="Cui Y."/>
            <person name="Zhang H."/>
            <person name="O'Toole P.W."/>
        </authorList>
    </citation>
    <scope>NUCLEOTIDE SEQUENCE [LARGE SCALE GENOMIC DNA]</scope>
    <source>
        <strain evidence="9 10">DSM 23365</strain>
    </source>
</reference>
<sequence>MHILGLQEKKLSKGIERLPKNKREEGSLIELIYSAFDSIEYQFTNDEVKFDYAINLAVTWVNRLLFLKLLEGQLINFNESNTKYEFVNSRVIYDFNKLNELFFGVLAKPVYDRGKLTEIYKNVPYLNSSLFEKSVAESTLSISPAQLDDDVLIGIYTKSVLKKRLAKNTNKLPTLEYLLLFLNSYTFDTDASKVNGENLINSSVLGLIFEKINGYKDGSYYTPGFVTSFMSRNAINKAIVAKFSEHGWKVQSILDIQKSITKENSEDALSILKDFKLVDPAVGSGHFLVSSLNYLVFLRYYFNLMTNTFSLHFNMEIVNDELDIFDGEGNGFTYNRGVDNSLKIQKELFSTKLDIIENNLFGVDINQNSVDITRLRLWIELLKNSYYEDGQLVTMPNLEMNIKVGNSVVSRYELRESLSKMTQNTNLSVSEFKSIVQRYRNTHDKGEKRSLEHIIHKFVQQIRSILTQRQSRNRNKNFQQLNELKKSVSLLDTPIDRKAKRREIKSLTKKINEQKKFYDNADSSLFLNSFEWRFEFPEVLDEQGKFKGFDLVIANPPYIGMQDHAKIFHEVDATQLGKRFSSGKNDFFYYFMHLAIDLLKDQGILGFITTNYWVTATYADKLREDLRERTNLLSFYNFNELKIFSSAKGQHNMITFAKKRTLESVKKGVQSTLISVTSTNEQGTASNQIFEEIVNNKNKKTSTRDVVPKKFFDKESGYFLLTEDNPLLKALEKKISLNSIADTNQGITTGSNDTFVWDESLFETVNLNSYEKLLFKPLIRGSELVEPTASSLSSQKSFIMYMSTKTTNIDRTPNLKSFIENSKDYVRIHERAIEERNEGDQYYLWRERNSQIFKRTSIYYQKRTQNPMFTLNDKGFYIKDDAYAITLKNPNEDDALILLTVLNSTFTHFWLVAKGRKKGKSLELYPEVIRTLPVPNLKLISKEDLQQVKLAVKQLDRRDFKLFANKKVAEWFSLPGVVDEMEEYINNNQ</sequence>
<evidence type="ECO:0000256" key="5">
    <source>
        <dbReference type="ARBA" id="ARBA00047942"/>
    </source>
</evidence>
<evidence type="ECO:0000256" key="1">
    <source>
        <dbReference type="ARBA" id="ARBA00011900"/>
    </source>
</evidence>
<dbReference type="EC" id="2.1.1.72" evidence="1"/>
<evidence type="ECO:0000313" key="9">
    <source>
        <dbReference type="EMBL" id="KRN26639.1"/>
    </source>
</evidence>
<comment type="caution">
    <text evidence="9">The sequence shown here is derived from an EMBL/GenBank/DDBJ whole genome shotgun (WGS) entry which is preliminary data.</text>
</comment>
<dbReference type="GO" id="GO:0032259">
    <property type="term" value="P:methylation"/>
    <property type="evidence" value="ECO:0007669"/>
    <property type="project" value="UniProtKB-KW"/>
</dbReference>
<dbReference type="GO" id="GO:0003676">
    <property type="term" value="F:nucleic acid binding"/>
    <property type="evidence" value="ECO:0007669"/>
    <property type="project" value="InterPro"/>
</dbReference>
<keyword evidence="3" id="KW-0808">Transferase</keyword>
<dbReference type="Pfam" id="PF07669">
    <property type="entry name" value="Eco57I"/>
    <property type="match status" value="1"/>
</dbReference>
<evidence type="ECO:0000256" key="2">
    <source>
        <dbReference type="ARBA" id="ARBA00022603"/>
    </source>
</evidence>
<gene>
    <name evidence="9" type="ORF">FD14_GL000781</name>
</gene>
<proteinExistence type="predicted"/>
<evidence type="ECO:0000259" key="8">
    <source>
        <dbReference type="Pfam" id="PF25120"/>
    </source>
</evidence>
<dbReference type="OrthoDB" id="32195at2"/>
<dbReference type="PANTHER" id="PTHR33841:SF1">
    <property type="entry name" value="DNA METHYLTRANSFERASE A"/>
    <property type="match status" value="1"/>
</dbReference>
<evidence type="ECO:0000313" key="10">
    <source>
        <dbReference type="Proteomes" id="UP000051442"/>
    </source>
</evidence>
<dbReference type="GO" id="GO:0006304">
    <property type="term" value="P:DNA modification"/>
    <property type="evidence" value="ECO:0007669"/>
    <property type="project" value="InterPro"/>
</dbReference>
<dbReference type="Pfam" id="PF25120">
    <property type="entry name" value="DUF7814"/>
    <property type="match status" value="1"/>
</dbReference>
<dbReference type="Pfam" id="PF22837">
    <property type="entry name" value="M_Eco57I_C"/>
    <property type="match status" value="1"/>
</dbReference>
<dbReference type="EMBL" id="AYZM01000013">
    <property type="protein sequence ID" value="KRN26639.1"/>
    <property type="molecule type" value="Genomic_DNA"/>
</dbReference>
<dbReference type="PANTHER" id="PTHR33841">
    <property type="entry name" value="DNA METHYLTRANSFERASE YEEA-RELATED"/>
    <property type="match status" value="1"/>
</dbReference>
<dbReference type="SUPFAM" id="SSF53335">
    <property type="entry name" value="S-adenosyl-L-methionine-dependent methyltransferases"/>
    <property type="match status" value="1"/>
</dbReference>
<dbReference type="InterPro" id="IPR054520">
    <property type="entry name" value="M_Eco57I_C"/>
</dbReference>
<evidence type="ECO:0000259" key="6">
    <source>
        <dbReference type="Pfam" id="PF07669"/>
    </source>
</evidence>
<keyword evidence="4" id="KW-0949">S-adenosyl-L-methionine</keyword>
<dbReference type="PRINTS" id="PR00507">
    <property type="entry name" value="N12N6MTFRASE"/>
</dbReference>
<evidence type="ECO:0000256" key="4">
    <source>
        <dbReference type="ARBA" id="ARBA00022691"/>
    </source>
</evidence>
<dbReference type="PATRIC" id="fig|1423804.4.peg.838"/>
<dbReference type="Proteomes" id="UP000051442">
    <property type="component" value="Unassembled WGS sequence"/>
</dbReference>
<dbReference type="AlphaFoldDB" id="A0A0R2FDN1"/>
<dbReference type="InterPro" id="IPR011639">
    <property type="entry name" value="MethylTrfase_TaqI-like_dom"/>
</dbReference>
<dbReference type="GO" id="GO:0009007">
    <property type="term" value="F:site-specific DNA-methyltransferase (adenine-specific) activity"/>
    <property type="evidence" value="ECO:0007669"/>
    <property type="project" value="UniProtKB-EC"/>
</dbReference>
<dbReference type="RefSeq" id="WP_057151579.1">
    <property type="nucleotide sequence ID" value="NZ_AYZM01000013.1"/>
</dbReference>
<dbReference type="PROSITE" id="PS00092">
    <property type="entry name" value="N6_MTASE"/>
    <property type="match status" value="1"/>
</dbReference>
<feature type="domain" description="DUF7814" evidence="8">
    <location>
        <begin position="1"/>
        <end position="193"/>
    </location>
</feature>
<organism evidence="9 10">
    <name type="scientific">Secundilactobacillus similis DSM 23365 = JCM 2765</name>
    <dbReference type="NCBI Taxonomy" id="1423804"/>
    <lineage>
        <taxon>Bacteria</taxon>
        <taxon>Bacillati</taxon>
        <taxon>Bacillota</taxon>
        <taxon>Bacilli</taxon>
        <taxon>Lactobacillales</taxon>
        <taxon>Lactobacillaceae</taxon>
        <taxon>Secundilactobacillus</taxon>
    </lineage>
</organism>
<dbReference type="STRING" id="1423804.FD14_GL000781"/>
<accession>A0A0R2FDN1</accession>
<keyword evidence="10" id="KW-1185">Reference proteome</keyword>
<comment type="catalytic activity">
    <reaction evidence="5">
        <text>a 2'-deoxyadenosine in DNA + S-adenosyl-L-methionine = an N(6)-methyl-2'-deoxyadenosine in DNA + S-adenosyl-L-homocysteine + H(+)</text>
        <dbReference type="Rhea" id="RHEA:15197"/>
        <dbReference type="Rhea" id="RHEA-COMP:12418"/>
        <dbReference type="Rhea" id="RHEA-COMP:12419"/>
        <dbReference type="ChEBI" id="CHEBI:15378"/>
        <dbReference type="ChEBI" id="CHEBI:57856"/>
        <dbReference type="ChEBI" id="CHEBI:59789"/>
        <dbReference type="ChEBI" id="CHEBI:90615"/>
        <dbReference type="ChEBI" id="CHEBI:90616"/>
        <dbReference type="EC" id="2.1.1.72"/>
    </reaction>
</comment>
<dbReference type="InterPro" id="IPR029063">
    <property type="entry name" value="SAM-dependent_MTases_sf"/>
</dbReference>
<evidence type="ECO:0000256" key="3">
    <source>
        <dbReference type="ARBA" id="ARBA00022679"/>
    </source>
</evidence>
<protein>
    <recommendedName>
        <fullName evidence="1">site-specific DNA-methyltransferase (adenine-specific)</fullName>
        <ecNumber evidence="1">2.1.1.72</ecNumber>
    </recommendedName>
</protein>
<feature type="domain" description="Type II methyltransferase M.Eco57I C-terminal" evidence="7">
    <location>
        <begin position="715"/>
        <end position="959"/>
    </location>
</feature>
<evidence type="ECO:0000259" key="7">
    <source>
        <dbReference type="Pfam" id="PF22837"/>
    </source>
</evidence>
<keyword evidence="2 9" id="KW-0489">Methyltransferase</keyword>
<name>A0A0R2FDN1_9LACO</name>
<feature type="domain" description="Type II methyltransferase M.TaqI-like" evidence="6">
    <location>
        <begin position="358"/>
        <end position="644"/>
    </location>
</feature>